<keyword evidence="3" id="KW-1185">Reference proteome</keyword>
<accession>R0EC82</accession>
<dbReference type="Gene3D" id="1.10.3680.10">
    <property type="entry name" value="TerB-like"/>
    <property type="match status" value="1"/>
</dbReference>
<dbReference type="InterPro" id="IPR029024">
    <property type="entry name" value="TerB-like"/>
</dbReference>
<reference evidence="2 3" key="1">
    <citation type="journal article" date="2013" name="Genome Announc.">
        <title>Draft Genome Sequence for Caulobacter sp. Strain OR37, a Bacterium Tolerant to Heavy Metals.</title>
        <authorList>
            <person name="Utturkar S.M."/>
            <person name="Bollmann A."/>
            <person name="Brzoska R.M."/>
            <person name="Klingeman D.M."/>
            <person name="Epstein S.E."/>
            <person name="Palumbo A.V."/>
            <person name="Brown S.D."/>
        </authorList>
    </citation>
    <scope>NUCLEOTIDE SEQUENCE [LARGE SCALE GENOMIC DNA]</scope>
    <source>
        <strain evidence="2 3">OR37</strain>
    </source>
</reference>
<dbReference type="SUPFAM" id="SSF158682">
    <property type="entry name" value="TerB-like"/>
    <property type="match status" value="1"/>
</dbReference>
<dbReference type="AlphaFoldDB" id="R0EC82"/>
<feature type="domain" description="Co-chaperone DjlA N-terminal" evidence="1">
    <location>
        <begin position="15"/>
        <end position="125"/>
    </location>
</feature>
<dbReference type="CDD" id="cd07176">
    <property type="entry name" value="terB"/>
    <property type="match status" value="1"/>
</dbReference>
<dbReference type="PATRIC" id="fig|1292034.3.peg.846"/>
<dbReference type="STRING" id="1292034.OR37_00852"/>
<dbReference type="EMBL" id="APMP01000003">
    <property type="protein sequence ID" value="ENZ83078.1"/>
    <property type="molecule type" value="Genomic_DNA"/>
</dbReference>
<name>R0EC82_CAUVI</name>
<dbReference type="eggNOG" id="COG3793">
    <property type="taxonomic scope" value="Bacteria"/>
</dbReference>
<gene>
    <name evidence="2" type="ORF">OR37_00852</name>
</gene>
<protein>
    <submittedName>
        <fullName evidence="2">Tellurite resistance protein</fullName>
    </submittedName>
</protein>
<dbReference type="Pfam" id="PF05099">
    <property type="entry name" value="TerB"/>
    <property type="match status" value="1"/>
</dbReference>
<organism evidence="2 3">
    <name type="scientific">Caulobacter vibrioides OR37</name>
    <dbReference type="NCBI Taxonomy" id="1292034"/>
    <lineage>
        <taxon>Bacteria</taxon>
        <taxon>Pseudomonadati</taxon>
        <taxon>Pseudomonadota</taxon>
        <taxon>Alphaproteobacteria</taxon>
        <taxon>Caulobacterales</taxon>
        <taxon>Caulobacteraceae</taxon>
        <taxon>Caulobacter</taxon>
    </lineage>
</organism>
<evidence type="ECO:0000313" key="3">
    <source>
        <dbReference type="Proteomes" id="UP000013063"/>
    </source>
</evidence>
<sequence precursor="true">MNDAREPNDRERLEAFVAACLLIAQIDGQVTPDERRQMLAQLATDAPRVGVDEALQAFESLEARFAARPEEAWVEAELMIRRLKGRPEAESIAAAAAAVAIDGGLEADERSVVLDLCRWLGVSPARIL</sequence>
<evidence type="ECO:0000313" key="2">
    <source>
        <dbReference type="EMBL" id="ENZ83078.1"/>
    </source>
</evidence>
<evidence type="ECO:0000259" key="1">
    <source>
        <dbReference type="Pfam" id="PF05099"/>
    </source>
</evidence>
<dbReference type="Proteomes" id="UP000013063">
    <property type="component" value="Unassembled WGS sequence"/>
</dbReference>
<proteinExistence type="predicted"/>
<comment type="caution">
    <text evidence="2">The sequence shown here is derived from an EMBL/GenBank/DDBJ whole genome shotgun (WGS) entry which is preliminary data.</text>
</comment>
<dbReference type="RefSeq" id="WP_004616177.1">
    <property type="nucleotide sequence ID" value="NZ_APMP01000003.1"/>
</dbReference>
<dbReference type="OrthoDB" id="6543050at2"/>
<dbReference type="InterPro" id="IPR007791">
    <property type="entry name" value="DjlA_N"/>
</dbReference>